<dbReference type="RefSeq" id="WP_254182240.1">
    <property type="nucleotide sequence ID" value="NZ_JANARS010000006.1"/>
</dbReference>
<dbReference type="GO" id="GO:0008168">
    <property type="term" value="F:methyltransferase activity"/>
    <property type="evidence" value="ECO:0007669"/>
    <property type="project" value="UniProtKB-KW"/>
</dbReference>
<dbReference type="GO" id="GO:0032259">
    <property type="term" value="P:methylation"/>
    <property type="evidence" value="ECO:0007669"/>
    <property type="project" value="UniProtKB-KW"/>
</dbReference>
<organism evidence="4 5">
    <name type="scientific">Nocardioides pinisoli</name>
    <dbReference type="NCBI Taxonomy" id="2950279"/>
    <lineage>
        <taxon>Bacteria</taxon>
        <taxon>Bacillati</taxon>
        <taxon>Actinomycetota</taxon>
        <taxon>Actinomycetes</taxon>
        <taxon>Propionibacteriales</taxon>
        <taxon>Nocardioidaceae</taxon>
        <taxon>Nocardioides</taxon>
    </lineage>
</organism>
<evidence type="ECO:0000313" key="4">
    <source>
        <dbReference type="EMBL" id="MCP3423043.1"/>
    </source>
</evidence>
<dbReference type="Pfam" id="PF13489">
    <property type="entry name" value="Methyltransf_23"/>
    <property type="match status" value="1"/>
</dbReference>
<comment type="caution">
    <text evidence="4">The sequence shown here is derived from an EMBL/GenBank/DDBJ whole genome shotgun (WGS) entry which is preliminary data.</text>
</comment>
<dbReference type="EMBL" id="JANARS010000006">
    <property type="protein sequence ID" value="MCP3423043.1"/>
    <property type="molecule type" value="Genomic_DNA"/>
</dbReference>
<dbReference type="InterPro" id="IPR029063">
    <property type="entry name" value="SAM-dependent_MTases_sf"/>
</dbReference>
<gene>
    <name evidence="4" type="ORF">NCI01_14660</name>
</gene>
<dbReference type="PANTHER" id="PTHR43464">
    <property type="entry name" value="METHYLTRANSFERASE"/>
    <property type="match status" value="1"/>
</dbReference>
<reference evidence="4 5" key="1">
    <citation type="submission" date="2022-06" db="EMBL/GenBank/DDBJ databases">
        <authorList>
            <person name="So Y."/>
        </authorList>
    </citation>
    <scope>NUCLEOTIDE SEQUENCE [LARGE SCALE GENOMIC DNA]</scope>
    <source>
        <strain evidence="4 5">STR3</strain>
    </source>
</reference>
<evidence type="ECO:0000256" key="2">
    <source>
        <dbReference type="ARBA" id="ARBA00022679"/>
    </source>
</evidence>
<evidence type="ECO:0000256" key="1">
    <source>
        <dbReference type="ARBA" id="ARBA00022603"/>
    </source>
</evidence>
<dbReference type="CDD" id="cd02440">
    <property type="entry name" value="AdoMet_MTases"/>
    <property type="match status" value="1"/>
</dbReference>
<proteinExistence type="predicted"/>
<keyword evidence="2" id="KW-0808">Transferase</keyword>
<protein>
    <submittedName>
        <fullName evidence="4">Class I SAM-dependent methyltransferase</fullName>
    </submittedName>
</protein>
<evidence type="ECO:0000256" key="3">
    <source>
        <dbReference type="ARBA" id="ARBA00022691"/>
    </source>
</evidence>
<dbReference type="Proteomes" id="UP001204524">
    <property type="component" value="Unassembled WGS sequence"/>
</dbReference>
<dbReference type="SUPFAM" id="SSF53335">
    <property type="entry name" value="S-adenosyl-L-methionine-dependent methyltransferases"/>
    <property type="match status" value="1"/>
</dbReference>
<sequence length="212" mass="23465">MSTDKSLEQLNREMEVAETDPFTVRRYGQFAQRLPGSVERILDVGCNTGRGGSVIRAAFPSVTLHGVDLVPEYVAEMAPGIYDRLSGGYLQDYVGDGEPYDAILLGEVIEHVPLDAIDALLEAVRRLLRPSGRLLLTTPNPHYFLLRLRYGGTMLGSAHVSAHCPTALTQYLRFKQFSVEEVAGTGRWSSVIGRRLPLPLYGSYLMTVRRPA</sequence>
<keyword evidence="1 4" id="KW-0489">Methyltransferase</keyword>
<dbReference type="Gene3D" id="3.40.50.150">
    <property type="entry name" value="Vaccinia Virus protein VP39"/>
    <property type="match status" value="1"/>
</dbReference>
<keyword evidence="3" id="KW-0949">S-adenosyl-L-methionine</keyword>
<evidence type="ECO:0000313" key="5">
    <source>
        <dbReference type="Proteomes" id="UP001204524"/>
    </source>
</evidence>
<accession>A0ABT1KZ35</accession>
<keyword evidence="5" id="KW-1185">Reference proteome</keyword>
<dbReference type="PANTHER" id="PTHR43464:SF19">
    <property type="entry name" value="UBIQUINONE BIOSYNTHESIS O-METHYLTRANSFERASE, MITOCHONDRIAL"/>
    <property type="match status" value="1"/>
</dbReference>
<name>A0ABT1KZ35_9ACTN</name>